<dbReference type="InterPro" id="IPR027417">
    <property type="entry name" value="P-loop_NTPase"/>
</dbReference>
<evidence type="ECO:0000313" key="2">
    <source>
        <dbReference type="EMBL" id="CAG8592239.1"/>
    </source>
</evidence>
<comment type="caution">
    <text evidence="2">The sequence shown here is derived from an EMBL/GenBank/DDBJ whole genome shotgun (WGS) entry which is preliminary data.</text>
</comment>
<proteinExistence type="predicted"/>
<name>A0A9N9C9E8_9GLOM</name>
<dbReference type="SUPFAM" id="SSF52540">
    <property type="entry name" value="P-loop containing nucleoside triphosphate hydrolases"/>
    <property type="match status" value="1"/>
</dbReference>
<feature type="region of interest" description="Disordered" evidence="1">
    <location>
        <begin position="121"/>
        <end position="146"/>
    </location>
</feature>
<dbReference type="PROSITE" id="PS51257">
    <property type="entry name" value="PROKAR_LIPOPROTEIN"/>
    <property type="match status" value="1"/>
</dbReference>
<dbReference type="AlphaFoldDB" id="A0A9N9C9E8"/>
<gene>
    <name evidence="2" type="ORF">DERYTH_LOCUS7221</name>
</gene>
<sequence length="275" mass="31569">MSKSSSKIVLIGFSGASCSGKTTLARLLKQVLPNSWIFHQDDFFKSESQIPIDPTTNLSNWDCPDAIDFPKFIKTLRHVHKTGSLPDSFKSKERLNARNDSEIEAHLGSLIKELSSQIGNVLNDSNESNGTDKNDSKDENEKNSASSIDNSNWKFVLVDGFLLYWDMQVVKELDIKFFVQADYTTLKKRREERAGYVTVDGYWKDPPNYFDTMVWPNYIKCHRHLFQGYSEIKLNELVVLNSKDIRDIRTNLEMAVENILEFIKSNEIVEGLLEE</sequence>
<evidence type="ECO:0000313" key="3">
    <source>
        <dbReference type="Proteomes" id="UP000789405"/>
    </source>
</evidence>
<dbReference type="Gene3D" id="3.40.50.300">
    <property type="entry name" value="P-loop containing nucleotide triphosphate hydrolases"/>
    <property type="match status" value="1"/>
</dbReference>
<organism evidence="2 3">
    <name type="scientific">Dentiscutata erythropus</name>
    <dbReference type="NCBI Taxonomy" id="1348616"/>
    <lineage>
        <taxon>Eukaryota</taxon>
        <taxon>Fungi</taxon>
        <taxon>Fungi incertae sedis</taxon>
        <taxon>Mucoromycota</taxon>
        <taxon>Glomeromycotina</taxon>
        <taxon>Glomeromycetes</taxon>
        <taxon>Diversisporales</taxon>
        <taxon>Gigasporaceae</taxon>
        <taxon>Dentiscutata</taxon>
    </lineage>
</organism>
<keyword evidence="3" id="KW-1185">Reference proteome</keyword>
<accession>A0A9N9C9E8</accession>
<evidence type="ECO:0000256" key="1">
    <source>
        <dbReference type="SAM" id="MobiDB-lite"/>
    </source>
</evidence>
<reference evidence="2" key="1">
    <citation type="submission" date="2021-06" db="EMBL/GenBank/DDBJ databases">
        <authorList>
            <person name="Kallberg Y."/>
            <person name="Tangrot J."/>
            <person name="Rosling A."/>
        </authorList>
    </citation>
    <scope>NUCLEOTIDE SEQUENCE</scope>
    <source>
        <strain evidence="2">MA453B</strain>
    </source>
</reference>
<dbReference type="PANTHER" id="PTHR10285">
    <property type="entry name" value="URIDINE KINASE"/>
    <property type="match status" value="1"/>
</dbReference>
<dbReference type="Proteomes" id="UP000789405">
    <property type="component" value="Unassembled WGS sequence"/>
</dbReference>
<dbReference type="OrthoDB" id="10041966at2759"/>
<dbReference type="EMBL" id="CAJVPY010003452">
    <property type="protein sequence ID" value="CAG8592239.1"/>
    <property type="molecule type" value="Genomic_DNA"/>
</dbReference>
<dbReference type="CDD" id="cd02024">
    <property type="entry name" value="NRK1"/>
    <property type="match status" value="1"/>
</dbReference>
<protein>
    <submittedName>
        <fullName evidence="2">2112_t:CDS:1</fullName>
    </submittedName>
</protein>
<feature type="compositionally biased region" description="Basic and acidic residues" evidence="1">
    <location>
        <begin position="130"/>
        <end position="142"/>
    </location>
</feature>